<dbReference type="Proteomes" id="UP000294498">
    <property type="component" value="Unassembled WGS sequence"/>
</dbReference>
<evidence type="ECO:0000256" key="2">
    <source>
        <dbReference type="ARBA" id="ARBA00022692"/>
    </source>
</evidence>
<sequence>MQNKTIAAIAYVTLIGWIIALVKFKNSPDKSPLVRYHLGQALGLILISILLSIALMVVIRIVPALGLVLTFVSFIPMILMILGIIAALNETAKPLPIIGKLFEEKFKFLNA</sequence>
<evidence type="ECO:0000313" key="7">
    <source>
        <dbReference type="Proteomes" id="UP000294498"/>
    </source>
</evidence>
<feature type="transmembrane region" description="Helical" evidence="5">
    <location>
        <begin position="6"/>
        <end position="24"/>
    </location>
</feature>
<evidence type="ECO:0000256" key="4">
    <source>
        <dbReference type="ARBA" id="ARBA00023136"/>
    </source>
</evidence>
<keyword evidence="2 5" id="KW-0812">Transmembrane</keyword>
<dbReference type="InterPro" id="IPR019109">
    <property type="entry name" value="MamF_MmsF"/>
</dbReference>
<keyword evidence="3 5" id="KW-1133">Transmembrane helix</keyword>
<protein>
    <recommendedName>
        <fullName evidence="8">Import component protein</fullName>
    </recommendedName>
</protein>
<name>A0A4R8DF26_9BACT</name>
<dbReference type="RefSeq" id="WP_133996227.1">
    <property type="nucleotide sequence ID" value="NZ_SODV01000002.1"/>
</dbReference>
<dbReference type="EMBL" id="SODV01000002">
    <property type="protein sequence ID" value="TDW96183.1"/>
    <property type="molecule type" value="Genomic_DNA"/>
</dbReference>
<dbReference type="OrthoDB" id="6400719at2"/>
<reference evidence="6 7" key="1">
    <citation type="submission" date="2019-03" db="EMBL/GenBank/DDBJ databases">
        <title>Genomic Encyclopedia of Type Strains, Phase IV (KMG-IV): sequencing the most valuable type-strain genomes for metagenomic binning, comparative biology and taxonomic classification.</title>
        <authorList>
            <person name="Goeker M."/>
        </authorList>
    </citation>
    <scope>NUCLEOTIDE SEQUENCE [LARGE SCALE GENOMIC DNA]</scope>
    <source>
        <strain evidence="6 7">DSM 100059</strain>
    </source>
</reference>
<proteinExistence type="predicted"/>
<evidence type="ECO:0000256" key="1">
    <source>
        <dbReference type="ARBA" id="ARBA00004141"/>
    </source>
</evidence>
<evidence type="ECO:0000313" key="6">
    <source>
        <dbReference type="EMBL" id="TDW96183.1"/>
    </source>
</evidence>
<evidence type="ECO:0000256" key="3">
    <source>
        <dbReference type="ARBA" id="ARBA00022989"/>
    </source>
</evidence>
<accession>A0A4R8DF26</accession>
<keyword evidence="4 5" id="KW-0472">Membrane</keyword>
<gene>
    <name evidence="6" type="ORF">EDB95_4007</name>
</gene>
<dbReference type="AlphaFoldDB" id="A0A4R8DF26"/>
<dbReference type="Pfam" id="PF09685">
    <property type="entry name" value="MamF_MmsF"/>
    <property type="match status" value="1"/>
</dbReference>
<comment type="subcellular location">
    <subcellularLocation>
        <location evidence="1">Membrane</location>
        <topology evidence="1">Multi-pass membrane protein</topology>
    </subcellularLocation>
</comment>
<evidence type="ECO:0008006" key="8">
    <source>
        <dbReference type="Google" id="ProtNLM"/>
    </source>
</evidence>
<feature type="transmembrane region" description="Helical" evidence="5">
    <location>
        <begin position="65"/>
        <end position="88"/>
    </location>
</feature>
<organism evidence="6 7">
    <name type="scientific">Dinghuibacter silviterrae</name>
    <dbReference type="NCBI Taxonomy" id="1539049"/>
    <lineage>
        <taxon>Bacteria</taxon>
        <taxon>Pseudomonadati</taxon>
        <taxon>Bacteroidota</taxon>
        <taxon>Chitinophagia</taxon>
        <taxon>Chitinophagales</taxon>
        <taxon>Chitinophagaceae</taxon>
        <taxon>Dinghuibacter</taxon>
    </lineage>
</organism>
<evidence type="ECO:0000256" key="5">
    <source>
        <dbReference type="SAM" id="Phobius"/>
    </source>
</evidence>
<comment type="caution">
    <text evidence="6">The sequence shown here is derived from an EMBL/GenBank/DDBJ whole genome shotgun (WGS) entry which is preliminary data.</text>
</comment>
<feature type="transmembrane region" description="Helical" evidence="5">
    <location>
        <begin position="36"/>
        <end position="59"/>
    </location>
</feature>
<keyword evidence="7" id="KW-1185">Reference proteome</keyword>